<protein>
    <submittedName>
        <fullName evidence="2">Uncharacterized protein</fullName>
    </submittedName>
</protein>
<evidence type="ECO:0000313" key="3">
    <source>
        <dbReference type="Proteomes" id="UP000237271"/>
    </source>
</evidence>
<dbReference type="EMBL" id="NCKW01020729">
    <property type="protein sequence ID" value="POM57440.1"/>
    <property type="molecule type" value="Genomic_DNA"/>
</dbReference>
<accession>A0A2P4WVW0</accession>
<feature type="compositionally biased region" description="Basic and acidic residues" evidence="1">
    <location>
        <begin position="96"/>
        <end position="111"/>
    </location>
</feature>
<feature type="compositionally biased region" description="Acidic residues" evidence="1">
    <location>
        <begin position="54"/>
        <end position="64"/>
    </location>
</feature>
<sequence length="302" mass="33588">MADEVVDCHILAGTKPAAWGDLDGHVNYPESDVESSVDNPKEDPDYKDSGVVDSESEDEDDDSGNDASKGKKSGIDKSGVKKSGNKKSKNKKSKNKKSDDHLRSGSKRPRESEDDSDSDDGPIIPTQRSKRSRASVVAHTTGTQVLADVEEIVRSMKKHAQAFWERTHWVTMDVEADDKSAELHKYRAMRRAALIRQHNALIRKALANRDFPASLLSEPGIWTVPEKACPWIWQDPRVAELGGPKCLSLETQLGDLDAVEPARMQWDTVNVDEGWLQYVPDDIKKDILTPAERSENPVSLSY</sequence>
<dbReference type="AlphaFoldDB" id="A0A2P4WVW0"/>
<reference evidence="2 3" key="1">
    <citation type="journal article" date="2017" name="Genome Biol. Evol.">
        <title>Phytophthora megakarya and P. palmivora, closely related causal agents of cacao black pod rot, underwent increases in genome sizes and gene numbers by different mechanisms.</title>
        <authorList>
            <person name="Ali S.S."/>
            <person name="Shao J."/>
            <person name="Lary D.J."/>
            <person name="Kronmiller B."/>
            <person name="Shen D."/>
            <person name="Strem M.D."/>
            <person name="Amoako-Attah I."/>
            <person name="Akrofi A.Y."/>
            <person name="Begoude B.A."/>
            <person name="Ten Hoopen G.M."/>
            <person name="Coulibaly K."/>
            <person name="Kebe B.I."/>
            <person name="Melnick R.L."/>
            <person name="Guiltinan M.J."/>
            <person name="Tyler B.M."/>
            <person name="Meinhardt L.W."/>
            <person name="Bailey B.A."/>
        </authorList>
    </citation>
    <scope>NUCLEOTIDE SEQUENCE [LARGE SCALE GENOMIC DNA]</scope>
    <source>
        <strain evidence="3">sbr112.9</strain>
    </source>
</reference>
<evidence type="ECO:0000256" key="1">
    <source>
        <dbReference type="SAM" id="MobiDB-lite"/>
    </source>
</evidence>
<comment type="caution">
    <text evidence="2">The sequence shown here is derived from an EMBL/GenBank/DDBJ whole genome shotgun (WGS) entry which is preliminary data.</text>
</comment>
<feature type="region of interest" description="Disordered" evidence="1">
    <location>
        <begin position="13"/>
        <end position="139"/>
    </location>
</feature>
<proteinExistence type="predicted"/>
<keyword evidence="3" id="KW-1185">Reference proteome</keyword>
<evidence type="ECO:0000313" key="2">
    <source>
        <dbReference type="EMBL" id="POM57440.1"/>
    </source>
</evidence>
<gene>
    <name evidence="2" type="ORF">PHPALM_38047</name>
</gene>
<feature type="compositionally biased region" description="Basic residues" evidence="1">
    <location>
        <begin position="83"/>
        <end position="95"/>
    </location>
</feature>
<dbReference type="Proteomes" id="UP000237271">
    <property type="component" value="Unassembled WGS sequence"/>
</dbReference>
<name>A0A2P4WVW0_9STRA</name>
<feature type="compositionally biased region" description="Basic and acidic residues" evidence="1">
    <location>
        <begin position="39"/>
        <end position="50"/>
    </location>
</feature>
<organism evidence="2 3">
    <name type="scientific">Phytophthora palmivora</name>
    <dbReference type="NCBI Taxonomy" id="4796"/>
    <lineage>
        <taxon>Eukaryota</taxon>
        <taxon>Sar</taxon>
        <taxon>Stramenopiles</taxon>
        <taxon>Oomycota</taxon>
        <taxon>Peronosporomycetes</taxon>
        <taxon>Peronosporales</taxon>
        <taxon>Peronosporaceae</taxon>
        <taxon>Phytophthora</taxon>
    </lineage>
</organism>